<dbReference type="EMBL" id="UOFJ01000373">
    <property type="protein sequence ID" value="VAW68872.1"/>
    <property type="molecule type" value="Genomic_DNA"/>
</dbReference>
<protein>
    <submittedName>
        <fullName evidence="2">Uncharacterized protein</fullName>
    </submittedName>
</protein>
<evidence type="ECO:0000313" key="2">
    <source>
        <dbReference type="EMBL" id="VAW68872.1"/>
    </source>
</evidence>
<dbReference type="AlphaFoldDB" id="A0A3B0Y0H2"/>
<feature type="transmembrane region" description="Helical" evidence="1">
    <location>
        <begin position="80"/>
        <end position="100"/>
    </location>
</feature>
<organism evidence="2">
    <name type="scientific">hydrothermal vent metagenome</name>
    <dbReference type="NCBI Taxonomy" id="652676"/>
    <lineage>
        <taxon>unclassified sequences</taxon>
        <taxon>metagenomes</taxon>
        <taxon>ecological metagenomes</taxon>
    </lineage>
</organism>
<reference evidence="2" key="1">
    <citation type="submission" date="2018-06" db="EMBL/GenBank/DDBJ databases">
        <authorList>
            <person name="Zhirakovskaya E."/>
        </authorList>
    </citation>
    <scope>NUCLEOTIDE SEQUENCE</scope>
</reference>
<sequence>MYIEQYIEGFMQTPVLWILAILLALLFVGLCHQSGDTSTSIYLSLFCIVVASAIFASDYNIEPDSVRYSKVGFELNPVEYLSSIFGMLLGGILSFLFAMYKKLKYWYYSKKNG</sequence>
<name>A0A3B0Y0H2_9ZZZZ</name>
<gene>
    <name evidence="2" type="ORF">MNBD_GAMMA10-1181</name>
</gene>
<proteinExistence type="predicted"/>
<accession>A0A3B0Y0H2</accession>
<keyword evidence="1" id="KW-0472">Membrane</keyword>
<keyword evidence="1" id="KW-1133">Transmembrane helix</keyword>
<feature type="transmembrane region" description="Helical" evidence="1">
    <location>
        <begin position="39"/>
        <end position="60"/>
    </location>
</feature>
<feature type="transmembrane region" description="Helical" evidence="1">
    <location>
        <begin position="15"/>
        <end position="32"/>
    </location>
</feature>
<evidence type="ECO:0000256" key="1">
    <source>
        <dbReference type="SAM" id="Phobius"/>
    </source>
</evidence>
<keyword evidence="1" id="KW-0812">Transmembrane</keyword>